<dbReference type="EMBL" id="VTWT01000004">
    <property type="protein sequence ID" value="KAA9338858.1"/>
    <property type="molecule type" value="Genomic_DNA"/>
</dbReference>
<dbReference type="Pfam" id="PF14257">
    <property type="entry name" value="DUF4349"/>
    <property type="match status" value="1"/>
</dbReference>
<sequence>MKTLSFLPQTRTAFLLTLFIWTSLLSCTNKQEVATDAAESQVQFTPPNIPAPEEPEQQEAREENIETGQNAAIPAQIKIIRNASLRFQVQDYRKSIRNIETLVKRYQGFVVNSNESRIDNSLQNTLSIRVPSRNLDNLVEALAKEAIFLDYKNISSEDVSTEFVDISARLKAKQAVEQRYLDLLKQAKTIKDILEIENQLRQIREEIESVQARINYINSQVAYSTVSVEIYENRSEVSEGNSFWVRILNALKNGWDMLLSFIVGLLYIWPFILLLALITFVLKKFFRKHPPVR</sequence>
<accession>A0A5N1IXN0</accession>
<keyword evidence="1" id="KW-0175">Coiled coil</keyword>
<organism evidence="5 6">
    <name type="scientific">Adhaeribacter soli</name>
    <dbReference type="NCBI Taxonomy" id="2607655"/>
    <lineage>
        <taxon>Bacteria</taxon>
        <taxon>Pseudomonadati</taxon>
        <taxon>Bacteroidota</taxon>
        <taxon>Cytophagia</taxon>
        <taxon>Cytophagales</taxon>
        <taxon>Hymenobacteraceae</taxon>
        <taxon>Adhaeribacter</taxon>
    </lineage>
</organism>
<dbReference type="InterPro" id="IPR025645">
    <property type="entry name" value="DUF4349"/>
</dbReference>
<evidence type="ECO:0000256" key="2">
    <source>
        <dbReference type="SAM" id="MobiDB-lite"/>
    </source>
</evidence>
<reference evidence="5 6" key="1">
    <citation type="submission" date="2019-09" db="EMBL/GenBank/DDBJ databases">
        <title>Genome sequence of Adhaeribacter sp. M2.</title>
        <authorList>
            <person name="Srinivasan S."/>
        </authorList>
    </citation>
    <scope>NUCLEOTIDE SEQUENCE [LARGE SCALE GENOMIC DNA]</scope>
    <source>
        <strain evidence="5 6">M2</strain>
    </source>
</reference>
<evidence type="ECO:0000259" key="4">
    <source>
        <dbReference type="Pfam" id="PF14257"/>
    </source>
</evidence>
<keyword evidence="3" id="KW-0812">Transmembrane</keyword>
<keyword evidence="3" id="KW-1133">Transmembrane helix</keyword>
<evidence type="ECO:0000313" key="5">
    <source>
        <dbReference type="EMBL" id="KAA9338858.1"/>
    </source>
</evidence>
<gene>
    <name evidence="5" type="ORF">F0P94_08675</name>
</gene>
<evidence type="ECO:0000256" key="1">
    <source>
        <dbReference type="SAM" id="Coils"/>
    </source>
</evidence>
<keyword evidence="6" id="KW-1185">Reference proteome</keyword>
<feature type="domain" description="DUF4349" evidence="4">
    <location>
        <begin position="78"/>
        <end position="281"/>
    </location>
</feature>
<name>A0A5N1IXN0_9BACT</name>
<dbReference type="AlphaFoldDB" id="A0A5N1IXN0"/>
<feature type="region of interest" description="Disordered" evidence="2">
    <location>
        <begin position="38"/>
        <end position="66"/>
    </location>
</feature>
<feature type="coiled-coil region" evidence="1">
    <location>
        <begin position="186"/>
        <end position="220"/>
    </location>
</feature>
<dbReference type="PROSITE" id="PS51257">
    <property type="entry name" value="PROKAR_LIPOPROTEIN"/>
    <property type="match status" value="1"/>
</dbReference>
<comment type="caution">
    <text evidence="5">The sequence shown here is derived from an EMBL/GenBank/DDBJ whole genome shotgun (WGS) entry which is preliminary data.</text>
</comment>
<protein>
    <submittedName>
        <fullName evidence="5">DUF4349 domain-containing protein</fullName>
    </submittedName>
</protein>
<dbReference type="RefSeq" id="WP_150903492.1">
    <property type="nucleotide sequence ID" value="NZ_VTWT01000004.1"/>
</dbReference>
<proteinExistence type="predicted"/>
<dbReference type="Proteomes" id="UP000326570">
    <property type="component" value="Unassembled WGS sequence"/>
</dbReference>
<feature type="transmembrane region" description="Helical" evidence="3">
    <location>
        <begin position="257"/>
        <end position="282"/>
    </location>
</feature>
<evidence type="ECO:0000313" key="6">
    <source>
        <dbReference type="Proteomes" id="UP000326570"/>
    </source>
</evidence>
<keyword evidence="3" id="KW-0472">Membrane</keyword>
<evidence type="ECO:0000256" key="3">
    <source>
        <dbReference type="SAM" id="Phobius"/>
    </source>
</evidence>